<sequence>MLDKLFKVHKLVGFSRHDQPKPSISTTTERPESSTSTALKIVHIGGKAEYYYMAIPAVRILEKYPSFALAKPEVFRRPWNSVVRPDKILKPGQKFLLVPHHTVKKLRGETGKPTKESSISFVSRRRTFHNDCVSSSSFFPQKDASVSSGEVSTSFRSAFRKRGGVKKHVRFVGIDGKIRPSSGSATAEKNGKAEESPRKSRILQAPAGGKRRSTRHAVTWQPSLTVIGEKTDAQDVCLYTKKT</sequence>
<evidence type="ECO:0000256" key="1">
    <source>
        <dbReference type="SAM" id="MobiDB-lite"/>
    </source>
</evidence>
<evidence type="ECO:0000313" key="2">
    <source>
        <dbReference type="EMBL" id="KAJ4824703.1"/>
    </source>
</evidence>
<dbReference type="PANTHER" id="PTHR33052">
    <property type="entry name" value="DUF4228 DOMAIN PROTEIN-RELATED"/>
    <property type="match status" value="1"/>
</dbReference>
<accession>A0A9Q0F4A9</accession>
<dbReference type="Proteomes" id="UP001141552">
    <property type="component" value="Unassembled WGS sequence"/>
</dbReference>
<feature type="region of interest" description="Disordered" evidence="1">
    <location>
        <begin position="17"/>
        <end position="36"/>
    </location>
</feature>
<protein>
    <submittedName>
        <fullName evidence="2">Uncharacterized protein</fullName>
    </submittedName>
</protein>
<evidence type="ECO:0000313" key="3">
    <source>
        <dbReference type="Proteomes" id="UP001141552"/>
    </source>
</evidence>
<keyword evidence="3" id="KW-1185">Reference proteome</keyword>
<dbReference type="OrthoDB" id="851796at2759"/>
<gene>
    <name evidence="2" type="ORF">Tsubulata_040807</name>
</gene>
<dbReference type="InterPro" id="IPR025322">
    <property type="entry name" value="PADRE_dom"/>
</dbReference>
<dbReference type="AlphaFoldDB" id="A0A9Q0F4A9"/>
<proteinExistence type="predicted"/>
<dbReference type="Pfam" id="PF14009">
    <property type="entry name" value="PADRE"/>
    <property type="match status" value="1"/>
</dbReference>
<comment type="caution">
    <text evidence="2">The sequence shown here is derived from an EMBL/GenBank/DDBJ whole genome shotgun (WGS) entry which is preliminary data.</text>
</comment>
<dbReference type="EMBL" id="JAKUCV010007110">
    <property type="protein sequence ID" value="KAJ4824703.1"/>
    <property type="molecule type" value="Genomic_DNA"/>
</dbReference>
<feature type="region of interest" description="Disordered" evidence="1">
    <location>
        <begin position="176"/>
        <end position="216"/>
    </location>
</feature>
<organism evidence="2 3">
    <name type="scientific">Turnera subulata</name>
    <dbReference type="NCBI Taxonomy" id="218843"/>
    <lineage>
        <taxon>Eukaryota</taxon>
        <taxon>Viridiplantae</taxon>
        <taxon>Streptophyta</taxon>
        <taxon>Embryophyta</taxon>
        <taxon>Tracheophyta</taxon>
        <taxon>Spermatophyta</taxon>
        <taxon>Magnoliopsida</taxon>
        <taxon>eudicotyledons</taxon>
        <taxon>Gunneridae</taxon>
        <taxon>Pentapetalae</taxon>
        <taxon>rosids</taxon>
        <taxon>fabids</taxon>
        <taxon>Malpighiales</taxon>
        <taxon>Passifloraceae</taxon>
        <taxon>Turnera</taxon>
    </lineage>
</organism>
<reference evidence="2" key="1">
    <citation type="submission" date="2022-02" db="EMBL/GenBank/DDBJ databases">
        <authorList>
            <person name="Henning P.M."/>
            <person name="McCubbin A.G."/>
            <person name="Shore J.S."/>
        </authorList>
    </citation>
    <scope>NUCLEOTIDE SEQUENCE</scope>
    <source>
        <strain evidence="2">F60SS</strain>
        <tissue evidence="2">Leaves</tissue>
    </source>
</reference>
<name>A0A9Q0F4A9_9ROSI</name>
<reference evidence="2" key="2">
    <citation type="journal article" date="2023" name="Plants (Basel)">
        <title>Annotation of the Turnera subulata (Passifloraceae) Draft Genome Reveals the S-Locus Evolved after the Divergence of Turneroideae from Passifloroideae in a Stepwise Manner.</title>
        <authorList>
            <person name="Henning P.M."/>
            <person name="Roalson E.H."/>
            <person name="Mir W."/>
            <person name="McCubbin A.G."/>
            <person name="Shore J.S."/>
        </authorList>
    </citation>
    <scope>NUCLEOTIDE SEQUENCE</scope>
    <source>
        <strain evidence="2">F60SS</strain>
    </source>
</reference>
<feature type="compositionally biased region" description="Basic and acidic residues" evidence="1">
    <location>
        <begin position="189"/>
        <end position="198"/>
    </location>
</feature>
<feature type="compositionally biased region" description="Low complexity" evidence="1">
    <location>
        <begin position="22"/>
        <end position="36"/>
    </location>
</feature>